<sequence>MLIRLYLTLSLHLKTTTKFSRTRLWPFRHFGISKQVLQRELKKKRISITCGLSKASSISKNYEDMQRMGRRSSRLDR</sequence>
<dbReference type="EMBL" id="LR026989">
    <property type="protein sequence ID" value="VDB88276.1"/>
    <property type="molecule type" value="Genomic_DNA"/>
</dbReference>
<keyword evidence="2" id="KW-1185">Reference proteome</keyword>
<proteinExistence type="predicted"/>
<protein>
    <submittedName>
        <fullName evidence="1">Bgt-51596</fullName>
    </submittedName>
</protein>
<dbReference type="AlphaFoldDB" id="A0A9X9QD21"/>
<evidence type="ECO:0000313" key="2">
    <source>
        <dbReference type="Proteomes" id="UP000324639"/>
    </source>
</evidence>
<organism evidence="1 2">
    <name type="scientific">Blumeria graminis f. sp. tritici</name>
    <dbReference type="NCBI Taxonomy" id="62690"/>
    <lineage>
        <taxon>Eukaryota</taxon>
        <taxon>Fungi</taxon>
        <taxon>Dikarya</taxon>
        <taxon>Ascomycota</taxon>
        <taxon>Pezizomycotina</taxon>
        <taxon>Leotiomycetes</taxon>
        <taxon>Erysiphales</taxon>
        <taxon>Erysiphaceae</taxon>
        <taxon>Blumeria</taxon>
    </lineage>
</organism>
<evidence type="ECO:0000313" key="1">
    <source>
        <dbReference type="EMBL" id="VDB88276.1"/>
    </source>
</evidence>
<reference evidence="1 2" key="1">
    <citation type="submission" date="2018-08" db="EMBL/GenBank/DDBJ databases">
        <authorList>
            <person name="Muller C M."/>
        </authorList>
    </citation>
    <scope>NUCLEOTIDE SEQUENCE [LARGE SCALE GENOMIC DNA]</scope>
</reference>
<dbReference type="Proteomes" id="UP000324639">
    <property type="component" value="Chromosome Bgt_-06"/>
</dbReference>
<accession>A0A9X9QD21</accession>
<gene>
    <name evidence="1" type="ORF">BGT96224V316_LOCUS4488</name>
</gene>
<name>A0A9X9QD21_BLUGR</name>